<dbReference type="STRING" id="1123281.SAMN02745180_02444"/>
<dbReference type="CDD" id="cd16393">
    <property type="entry name" value="SPO0J_N"/>
    <property type="match status" value="1"/>
</dbReference>
<dbReference type="Pfam" id="PF02195">
    <property type="entry name" value="ParB_N"/>
    <property type="match status" value="1"/>
</dbReference>
<dbReference type="Proteomes" id="UP000184389">
    <property type="component" value="Unassembled WGS sequence"/>
</dbReference>
<dbReference type="Pfam" id="PF23552">
    <property type="entry name" value="ParB_C"/>
    <property type="match status" value="1"/>
</dbReference>
<dbReference type="FunFam" id="3.90.1530.30:FF:000001">
    <property type="entry name" value="Chromosome partitioning protein ParB"/>
    <property type="match status" value="1"/>
</dbReference>
<keyword evidence="8" id="KW-1185">Reference proteome</keyword>
<dbReference type="InterPro" id="IPR003115">
    <property type="entry name" value="ParB_N"/>
</dbReference>
<organism evidence="7 8">
    <name type="scientific">Sporanaerobacter acetigenes DSM 13106</name>
    <dbReference type="NCBI Taxonomy" id="1123281"/>
    <lineage>
        <taxon>Bacteria</taxon>
        <taxon>Bacillati</taxon>
        <taxon>Bacillota</taxon>
        <taxon>Tissierellia</taxon>
        <taxon>Tissierellales</taxon>
        <taxon>Sporanaerobacteraceae</taxon>
        <taxon>Sporanaerobacter</taxon>
    </lineage>
</organism>
<dbReference type="GO" id="GO:0003677">
    <property type="term" value="F:DNA binding"/>
    <property type="evidence" value="ECO:0007669"/>
    <property type="project" value="UniProtKB-KW"/>
</dbReference>
<name>A0A1M5YTQ5_9FIRM</name>
<dbReference type="AlphaFoldDB" id="A0A1M5YTQ5"/>
<evidence type="ECO:0000256" key="5">
    <source>
        <dbReference type="SAM" id="Coils"/>
    </source>
</evidence>
<evidence type="ECO:0000256" key="3">
    <source>
        <dbReference type="ARBA" id="ARBA00022829"/>
    </source>
</evidence>
<feature type="coiled-coil region" evidence="5">
    <location>
        <begin position="216"/>
        <end position="243"/>
    </location>
</feature>
<evidence type="ECO:0000313" key="7">
    <source>
        <dbReference type="EMBL" id="SHI15385.1"/>
    </source>
</evidence>
<dbReference type="InterPro" id="IPR036086">
    <property type="entry name" value="ParB/Sulfiredoxin_sf"/>
</dbReference>
<dbReference type="FunFam" id="1.10.10.2830:FF:000001">
    <property type="entry name" value="Chromosome partitioning protein ParB"/>
    <property type="match status" value="1"/>
</dbReference>
<dbReference type="InterPro" id="IPR041468">
    <property type="entry name" value="HTH_ParB/Spo0J"/>
</dbReference>
<dbReference type="GO" id="GO:0045881">
    <property type="term" value="P:positive regulation of sporulation resulting in formation of a cellular spore"/>
    <property type="evidence" value="ECO:0007669"/>
    <property type="project" value="TreeGrafter"/>
</dbReference>
<evidence type="ECO:0000259" key="6">
    <source>
        <dbReference type="SMART" id="SM00470"/>
    </source>
</evidence>
<keyword evidence="5" id="KW-0175">Coiled coil</keyword>
<accession>A0A1M5YTQ5</accession>
<evidence type="ECO:0000313" key="8">
    <source>
        <dbReference type="Proteomes" id="UP000184389"/>
    </source>
</evidence>
<dbReference type="SUPFAM" id="SSF110849">
    <property type="entry name" value="ParB/Sulfiredoxin"/>
    <property type="match status" value="1"/>
</dbReference>
<dbReference type="GO" id="GO:0007059">
    <property type="term" value="P:chromosome segregation"/>
    <property type="evidence" value="ECO:0007669"/>
    <property type="project" value="UniProtKB-KW"/>
</dbReference>
<dbReference type="InterPro" id="IPR057240">
    <property type="entry name" value="ParB_dimer_C"/>
</dbReference>
<keyword evidence="3" id="KW-0159">Chromosome partition</keyword>
<dbReference type="Gene3D" id="3.90.1530.30">
    <property type="match status" value="1"/>
</dbReference>
<dbReference type="InterPro" id="IPR004437">
    <property type="entry name" value="ParB/RepB/Spo0J"/>
</dbReference>
<proteinExistence type="inferred from homology"/>
<gene>
    <name evidence="7" type="ORF">SAMN02745180_02444</name>
</gene>
<sequence>MVVKKKGLGKGLSALIPDEPIEDFINFDEEKDNILNIEISQIKANKNQPRKEFDEKSLKELSDSIKTYGVIQPIIVRKVGKNYEIIAGERRWRASKLAGLEEVPCLVKNVEEFESIKMALIENIQREDLNSIEEAKAFRELMDNYNLTQEEVSQIVGKSRSYIANSIRLLNLDKKTLYYIEEGSLSSGHGRALLSIEDENERSKIANEIINKKLNVRDTEELAKNTKNNKKHAKNEKEEIYRDPIILNLEEELMTYLGTKVQIAEGKNKGKIEIEYYGDEDLERILETIMNK</sequence>
<comment type="subcellular location">
    <subcellularLocation>
        <location evidence="1">Cytoplasm</location>
        <location evidence="1">Nucleoid</location>
    </subcellularLocation>
</comment>
<evidence type="ECO:0000256" key="1">
    <source>
        <dbReference type="ARBA" id="ARBA00004453"/>
    </source>
</evidence>
<dbReference type="NCBIfam" id="TIGR00180">
    <property type="entry name" value="parB_part"/>
    <property type="match status" value="1"/>
</dbReference>
<dbReference type="RefSeq" id="WP_072745073.1">
    <property type="nucleotide sequence ID" value="NZ_FQXR01000015.1"/>
</dbReference>
<feature type="domain" description="ParB-like N-terminal" evidence="6">
    <location>
        <begin position="35"/>
        <end position="124"/>
    </location>
</feature>
<evidence type="ECO:0000256" key="4">
    <source>
        <dbReference type="ARBA" id="ARBA00023125"/>
    </source>
</evidence>
<dbReference type="Gene3D" id="1.10.10.2830">
    <property type="match status" value="1"/>
</dbReference>
<comment type="similarity">
    <text evidence="2">Belongs to the ParB family.</text>
</comment>
<dbReference type="PANTHER" id="PTHR33375">
    <property type="entry name" value="CHROMOSOME-PARTITIONING PROTEIN PARB-RELATED"/>
    <property type="match status" value="1"/>
</dbReference>
<reference evidence="7 8" key="1">
    <citation type="submission" date="2016-11" db="EMBL/GenBank/DDBJ databases">
        <authorList>
            <person name="Jaros S."/>
            <person name="Januszkiewicz K."/>
            <person name="Wedrychowicz H."/>
        </authorList>
    </citation>
    <scope>NUCLEOTIDE SEQUENCE [LARGE SCALE GENOMIC DNA]</scope>
    <source>
        <strain evidence="7 8">DSM 13106</strain>
    </source>
</reference>
<dbReference type="Pfam" id="PF17762">
    <property type="entry name" value="HTH_ParB"/>
    <property type="match status" value="1"/>
</dbReference>
<keyword evidence="4" id="KW-0238">DNA-binding</keyword>
<dbReference type="PANTHER" id="PTHR33375:SF1">
    <property type="entry name" value="CHROMOSOME-PARTITIONING PROTEIN PARB-RELATED"/>
    <property type="match status" value="1"/>
</dbReference>
<dbReference type="InterPro" id="IPR050336">
    <property type="entry name" value="Chromosome_partition/occlusion"/>
</dbReference>
<dbReference type="GO" id="GO:0005694">
    <property type="term" value="C:chromosome"/>
    <property type="evidence" value="ECO:0007669"/>
    <property type="project" value="TreeGrafter"/>
</dbReference>
<dbReference type="SMART" id="SM00470">
    <property type="entry name" value="ParB"/>
    <property type="match status" value="1"/>
</dbReference>
<dbReference type="EMBL" id="FQXR01000015">
    <property type="protein sequence ID" value="SHI15385.1"/>
    <property type="molecule type" value="Genomic_DNA"/>
</dbReference>
<evidence type="ECO:0000256" key="2">
    <source>
        <dbReference type="ARBA" id="ARBA00006295"/>
    </source>
</evidence>
<protein>
    <submittedName>
        <fullName evidence="7">Chromosome partitioning protein, ParB family</fullName>
    </submittedName>
</protein>
<dbReference type="GO" id="GO:0009295">
    <property type="term" value="C:nucleoid"/>
    <property type="evidence" value="ECO:0007669"/>
    <property type="project" value="UniProtKB-SubCell"/>
</dbReference>